<keyword evidence="5" id="KW-1185">Reference proteome</keyword>
<dbReference type="PATRIC" id="fig|60890.4.peg.2805"/>
<gene>
    <name evidence="3" type="ORF">JL2886_02880</name>
    <name evidence="4" type="ORF">PXK24_05975</name>
</gene>
<dbReference type="Pfam" id="PF09608">
    <property type="entry name" value="Alph_Pro_TM"/>
    <property type="match status" value="1"/>
</dbReference>
<dbReference type="Proteomes" id="UP001218364">
    <property type="component" value="Unassembled WGS sequence"/>
</dbReference>
<proteinExistence type="predicted"/>
<organism evidence="3 5">
    <name type="scientific">Phaeobacter gallaeciensis</name>
    <dbReference type="NCBI Taxonomy" id="60890"/>
    <lineage>
        <taxon>Bacteria</taxon>
        <taxon>Pseudomonadati</taxon>
        <taxon>Pseudomonadota</taxon>
        <taxon>Alphaproteobacteria</taxon>
        <taxon>Rhodobacterales</taxon>
        <taxon>Roseobacteraceae</taxon>
        <taxon>Phaeobacter</taxon>
    </lineage>
</organism>
<keyword evidence="1" id="KW-0812">Transmembrane</keyword>
<evidence type="ECO:0000313" key="4">
    <source>
        <dbReference type="EMBL" id="MDE4165231.1"/>
    </source>
</evidence>
<dbReference type="InterPro" id="IPR019088">
    <property type="entry name" value="CHP02186-rel_TM"/>
</dbReference>
<evidence type="ECO:0000256" key="2">
    <source>
        <dbReference type="SAM" id="SignalP"/>
    </source>
</evidence>
<evidence type="ECO:0000313" key="6">
    <source>
        <dbReference type="Proteomes" id="UP001218364"/>
    </source>
</evidence>
<accession>A0A1B0ZUC0</accession>
<feature type="signal peptide" evidence="2">
    <location>
        <begin position="1"/>
        <end position="20"/>
    </location>
</feature>
<evidence type="ECO:0000313" key="3">
    <source>
        <dbReference type="EMBL" id="ANP37766.1"/>
    </source>
</evidence>
<keyword evidence="1" id="KW-0472">Membrane</keyword>
<dbReference type="OrthoDB" id="9815212at2"/>
<evidence type="ECO:0000256" key="1">
    <source>
        <dbReference type="SAM" id="Phobius"/>
    </source>
</evidence>
<dbReference type="Proteomes" id="UP000092565">
    <property type="component" value="Chromosome"/>
</dbReference>
<dbReference type="AlphaFoldDB" id="A0A1B0ZUC0"/>
<keyword evidence="2" id="KW-0732">Signal</keyword>
<dbReference type="EMBL" id="CP015124">
    <property type="protein sequence ID" value="ANP37766.1"/>
    <property type="molecule type" value="Genomic_DNA"/>
</dbReference>
<evidence type="ECO:0000313" key="5">
    <source>
        <dbReference type="Proteomes" id="UP000092565"/>
    </source>
</evidence>
<feature type="chain" id="PRO_5044370073" evidence="2">
    <location>
        <begin position="21"/>
        <end position="264"/>
    </location>
</feature>
<sequence>MTPLFRLLLIALLSLPAVLASPGRANEREAVVLGLSQNRVAITADFDGSEILVFGAVKRDTPIPADAPPLEVIVTVSGPSAPVTVRRKEKKLGIWVNVDSVLVDSAPSFYAVATSAPFGAVLTDIEDLRHKVSVERAIRSVGAAMNIRGAQDFAEAVVRIRREEGLYSLRPSTVTVDQQTLFRTAIDMPANLTEGAYTTRVLLTRGGEVVSSYETAIDVRKVGLERFLYALSRERPFIYGIMSLVIAVLAGWGASAAFQLLRDR</sequence>
<keyword evidence="1" id="KW-1133">Transmembrane helix</keyword>
<feature type="transmembrane region" description="Helical" evidence="1">
    <location>
        <begin position="237"/>
        <end position="261"/>
    </location>
</feature>
<name>A0A1B0ZUC0_9RHOB</name>
<protein>
    <submittedName>
        <fullName evidence="3">Membrane protein</fullName>
    </submittedName>
    <submittedName>
        <fullName evidence="4">TIGR02186 family protein</fullName>
    </submittedName>
</protein>
<dbReference type="RefSeq" id="WP_065272538.1">
    <property type="nucleotide sequence ID" value="NZ_CP015124.1"/>
</dbReference>
<reference evidence="4 6" key="2">
    <citation type="submission" date="2023-02" db="EMBL/GenBank/DDBJ databases">
        <title>Population genomics of bacteria associated with diatom.</title>
        <authorList>
            <person name="Xie J."/>
            <person name="Wang H."/>
        </authorList>
    </citation>
    <scope>NUCLEOTIDE SEQUENCE [LARGE SCALE GENOMIC DNA]</scope>
    <source>
        <strain evidence="4 6">PT47_8</strain>
    </source>
</reference>
<dbReference type="EMBL" id="JARCJK010000002">
    <property type="protein sequence ID" value="MDE4165231.1"/>
    <property type="molecule type" value="Genomic_DNA"/>
</dbReference>
<reference evidence="3 5" key="1">
    <citation type="submission" date="2016-04" db="EMBL/GenBank/DDBJ databases">
        <authorList>
            <person name="Evans L.H."/>
            <person name="Alamgir A."/>
            <person name="Owens N."/>
            <person name="Weber N.D."/>
            <person name="Virtaneva K."/>
            <person name="Barbian K."/>
            <person name="Babar A."/>
            <person name="Rosenke K."/>
        </authorList>
    </citation>
    <scope>NUCLEOTIDE SEQUENCE [LARGE SCALE GENOMIC DNA]</scope>
    <source>
        <strain evidence="3 5">JL2886</strain>
    </source>
</reference>